<evidence type="ECO:0000313" key="10">
    <source>
        <dbReference type="EMBL" id="OUP68926.1"/>
    </source>
</evidence>
<dbReference type="Pfam" id="PF12804">
    <property type="entry name" value="NTP_transf_3"/>
    <property type="match status" value="1"/>
</dbReference>
<dbReference type="PANTHER" id="PTHR19136:SF81">
    <property type="entry name" value="MOLYBDENUM COFACTOR GUANYLYLTRANSFERASE"/>
    <property type="match status" value="1"/>
</dbReference>
<evidence type="ECO:0000256" key="4">
    <source>
        <dbReference type="ARBA" id="ARBA00022741"/>
    </source>
</evidence>
<dbReference type="Proteomes" id="UP000196386">
    <property type="component" value="Unassembled WGS sequence"/>
</dbReference>
<feature type="domain" description="MobA-like NTP transferase" evidence="9">
    <location>
        <begin position="8"/>
        <end position="155"/>
    </location>
</feature>
<dbReference type="GO" id="GO:0061603">
    <property type="term" value="F:molybdenum cofactor guanylyltransferase activity"/>
    <property type="evidence" value="ECO:0007669"/>
    <property type="project" value="UniProtKB-EC"/>
</dbReference>
<evidence type="ECO:0000313" key="11">
    <source>
        <dbReference type="Proteomes" id="UP000196386"/>
    </source>
</evidence>
<proteinExistence type="inferred from homology"/>
<dbReference type="GO" id="GO:0005737">
    <property type="term" value="C:cytoplasm"/>
    <property type="evidence" value="ECO:0007669"/>
    <property type="project" value="UniProtKB-SubCell"/>
</dbReference>
<keyword evidence="4 8" id="KW-0547">Nucleotide-binding</keyword>
<comment type="catalytic activity">
    <reaction evidence="8">
        <text>Mo-molybdopterin + GTP + H(+) = Mo-molybdopterin guanine dinucleotide + diphosphate</text>
        <dbReference type="Rhea" id="RHEA:34243"/>
        <dbReference type="ChEBI" id="CHEBI:15378"/>
        <dbReference type="ChEBI" id="CHEBI:33019"/>
        <dbReference type="ChEBI" id="CHEBI:37565"/>
        <dbReference type="ChEBI" id="CHEBI:71302"/>
        <dbReference type="ChEBI" id="CHEBI:71310"/>
        <dbReference type="EC" id="2.7.7.77"/>
    </reaction>
</comment>
<comment type="cofactor">
    <cofactor evidence="8">
        <name>Mg(2+)</name>
        <dbReference type="ChEBI" id="CHEBI:18420"/>
    </cofactor>
</comment>
<gene>
    <name evidence="8" type="primary">mobA</name>
    <name evidence="10" type="ORF">B5F11_11275</name>
</gene>
<comment type="caution">
    <text evidence="8">Lacks conserved residue(s) required for the propagation of feature annotation.</text>
</comment>
<comment type="caution">
    <text evidence="10">The sequence shown here is derived from an EMBL/GenBank/DDBJ whole genome shotgun (WGS) entry which is preliminary data.</text>
</comment>
<feature type="binding site" evidence="8">
    <location>
        <position position="24"/>
    </location>
    <ligand>
        <name>GTP</name>
        <dbReference type="ChEBI" id="CHEBI:37565"/>
    </ligand>
</feature>
<dbReference type="HAMAP" id="MF_00316">
    <property type="entry name" value="MobA"/>
    <property type="match status" value="1"/>
</dbReference>
<evidence type="ECO:0000256" key="1">
    <source>
        <dbReference type="ARBA" id="ARBA00022490"/>
    </source>
</evidence>
<dbReference type="CDD" id="cd02503">
    <property type="entry name" value="MobA"/>
    <property type="match status" value="1"/>
</dbReference>
<keyword evidence="2 8" id="KW-0808">Transferase</keyword>
<feature type="binding site" evidence="8">
    <location>
        <begin position="11"/>
        <end position="13"/>
    </location>
    <ligand>
        <name>GTP</name>
        <dbReference type="ChEBI" id="CHEBI:37565"/>
    </ligand>
</feature>
<organism evidence="10 11">
    <name type="scientific">Anaerotruncus colihominis</name>
    <dbReference type="NCBI Taxonomy" id="169435"/>
    <lineage>
        <taxon>Bacteria</taxon>
        <taxon>Bacillati</taxon>
        <taxon>Bacillota</taxon>
        <taxon>Clostridia</taxon>
        <taxon>Eubacteriales</taxon>
        <taxon>Oscillospiraceae</taxon>
        <taxon>Anaerotruncus</taxon>
    </lineage>
</organism>
<accession>A0A1Y4MYJ1</accession>
<dbReference type="GO" id="GO:0006777">
    <property type="term" value="P:Mo-molybdopterin cofactor biosynthetic process"/>
    <property type="evidence" value="ECO:0007669"/>
    <property type="project" value="UniProtKB-KW"/>
</dbReference>
<keyword evidence="6 8" id="KW-0342">GTP-binding</keyword>
<keyword evidence="3 8" id="KW-0479">Metal-binding</keyword>
<evidence type="ECO:0000256" key="5">
    <source>
        <dbReference type="ARBA" id="ARBA00022842"/>
    </source>
</evidence>
<dbReference type="RefSeq" id="WP_087301598.1">
    <property type="nucleotide sequence ID" value="NZ_NFKP01000013.1"/>
</dbReference>
<evidence type="ECO:0000256" key="2">
    <source>
        <dbReference type="ARBA" id="ARBA00022679"/>
    </source>
</evidence>
<comment type="domain">
    <text evidence="8">The N-terminal domain determines nucleotide recognition and specific binding, while the C-terminal domain determines the specific binding to the target protein.</text>
</comment>
<keyword evidence="5 8" id="KW-0460">Magnesium</keyword>
<dbReference type="AlphaFoldDB" id="A0A1Y4MYJ1"/>
<comment type="similarity">
    <text evidence="8">Belongs to the MobA family.</text>
</comment>
<feature type="binding site" evidence="8">
    <location>
        <position position="97"/>
    </location>
    <ligand>
        <name>Mg(2+)</name>
        <dbReference type="ChEBI" id="CHEBI:18420"/>
    </ligand>
</feature>
<keyword evidence="7 8" id="KW-0501">Molybdenum cofactor biosynthesis</keyword>
<evidence type="ECO:0000256" key="6">
    <source>
        <dbReference type="ARBA" id="ARBA00023134"/>
    </source>
</evidence>
<dbReference type="Gene3D" id="3.90.550.10">
    <property type="entry name" value="Spore Coat Polysaccharide Biosynthesis Protein SpsA, Chain A"/>
    <property type="match status" value="1"/>
</dbReference>
<evidence type="ECO:0000256" key="7">
    <source>
        <dbReference type="ARBA" id="ARBA00023150"/>
    </source>
</evidence>
<dbReference type="InterPro" id="IPR029044">
    <property type="entry name" value="Nucleotide-diphossugar_trans"/>
</dbReference>
<reference evidence="11" key="1">
    <citation type="submission" date="2017-04" db="EMBL/GenBank/DDBJ databases">
        <title>Function of individual gut microbiota members based on whole genome sequencing of pure cultures obtained from chicken caecum.</title>
        <authorList>
            <person name="Medvecky M."/>
            <person name="Cejkova D."/>
            <person name="Polansky O."/>
            <person name="Karasova D."/>
            <person name="Kubasova T."/>
            <person name="Cizek A."/>
            <person name="Rychlik I."/>
        </authorList>
    </citation>
    <scope>NUCLEOTIDE SEQUENCE [LARGE SCALE GENOMIC DNA]</scope>
    <source>
        <strain evidence="11">An175</strain>
    </source>
</reference>
<evidence type="ECO:0000259" key="9">
    <source>
        <dbReference type="Pfam" id="PF12804"/>
    </source>
</evidence>
<feature type="binding site" evidence="8">
    <location>
        <position position="97"/>
    </location>
    <ligand>
        <name>GTP</name>
        <dbReference type="ChEBI" id="CHEBI:37565"/>
    </ligand>
</feature>
<sequence length="194" mass="20027">MGAPALGALVLAGGAARRMQGQNKALLRLEGRTFLERLAEAFDGFDERLISTNDASFAAGSPFVPVADRTPGRGPLEGIASALAVCKSDGLVVAACDMPLFSADLARFLAQAAQGHPAAACEDRAGRLHPLCGVYMKTCLPALDAALGQGRLRMMDAFFEIGGAAVPLGGTAFADSVLTNINTPDALEKLIDTP</sequence>
<protein>
    <recommendedName>
        <fullName evidence="8">Probable molybdenum cofactor guanylyltransferase</fullName>
        <shortName evidence="8">MoCo guanylyltransferase</shortName>
        <ecNumber evidence="8">2.7.7.77</ecNumber>
    </recommendedName>
    <alternativeName>
        <fullName evidence="8">GTP:molybdopterin guanylyltransferase</fullName>
    </alternativeName>
    <alternativeName>
        <fullName evidence="8">Mo-MPT guanylyltransferase</fullName>
    </alternativeName>
    <alternativeName>
        <fullName evidence="8">Molybdopterin guanylyltransferase</fullName>
    </alternativeName>
    <alternativeName>
        <fullName evidence="8">Molybdopterin-guanine dinucleotide synthase</fullName>
        <shortName evidence="8">MGD synthase</shortName>
    </alternativeName>
</protein>
<evidence type="ECO:0000256" key="8">
    <source>
        <dbReference type="HAMAP-Rule" id="MF_00316"/>
    </source>
</evidence>
<name>A0A1Y4MYJ1_9FIRM</name>
<dbReference type="EC" id="2.7.7.77" evidence="8"/>
<dbReference type="SUPFAM" id="SSF53448">
    <property type="entry name" value="Nucleotide-diphospho-sugar transferases"/>
    <property type="match status" value="1"/>
</dbReference>
<dbReference type="GO" id="GO:0046872">
    <property type="term" value="F:metal ion binding"/>
    <property type="evidence" value="ECO:0007669"/>
    <property type="project" value="UniProtKB-KW"/>
</dbReference>
<dbReference type="GO" id="GO:0005525">
    <property type="term" value="F:GTP binding"/>
    <property type="evidence" value="ECO:0007669"/>
    <property type="project" value="UniProtKB-UniRule"/>
</dbReference>
<dbReference type="InterPro" id="IPR025877">
    <property type="entry name" value="MobA-like_NTP_Trfase"/>
</dbReference>
<dbReference type="EMBL" id="NFKP01000013">
    <property type="protein sequence ID" value="OUP68926.1"/>
    <property type="molecule type" value="Genomic_DNA"/>
</dbReference>
<comment type="subcellular location">
    <subcellularLocation>
        <location evidence="8">Cytoplasm</location>
    </subcellularLocation>
</comment>
<keyword evidence="1 8" id="KW-0963">Cytoplasm</keyword>
<comment type="function">
    <text evidence="8">Transfers a GMP moiety from GTP to Mo-molybdopterin (Mo-MPT) cofactor (Moco or molybdenum cofactor) to form Mo-molybdopterin guanine dinucleotide (Mo-MGD) cofactor.</text>
</comment>
<dbReference type="InterPro" id="IPR013482">
    <property type="entry name" value="Molybde_CF_guanTrfase"/>
</dbReference>
<evidence type="ECO:0000256" key="3">
    <source>
        <dbReference type="ARBA" id="ARBA00022723"/>
    </source>
</evidence>
<dbReference type="PANTHER" id="PTHR19136">
    <property type="entry name" value="MOLYBDENUM COFACTOR GUANYLYLTRANSFERASE"/>
    <property type="match status" value="1"/>
</dbReference>